<reference evidence="1" key="1">
    <citation type="journal article" date="2021" name="Microb. Physiol.">
        <title>Proteogenomic Insights into the Physiology of Marine, Sulfate-Reducing, Filamentous Desulfonema limicola and Desulfonema magnum.</title>
        <authorList>
            <person name="Schnaars V."/>
            <person name="Wohlbrand L."/>
            <person name="Scheve S."/>
            <person name="Hinrichs C."/>
            <person name="Reinhardt R."/>
            <person name="Rabus R."/>
        </authorList>
    </citation>
    <scope>NUCLEOTIDE SEQUENCE</scope>
    <source>
        <strain evidence="1">4be13</strain>
    </source>
</reference>
<dbReference type="Proteomes" id="UP000663722">
    <property type="component" value="Chromosome"/>
</dbReference>
<proteinExistence type="predicted"/>
<dbReference type="AlphaFoldDB" id="A0A975GL38"/>
<dbReference type="EMBL" id="CP061800">
    <property type="protein sequence ID" value="QTA85170.1"/>
    <property type="molecule type" value="Genomic_DNA"/>
</dbReference>
<accession>A0A975GL38</accession>
<gene>
    <name evidence="1" type="ORF">dnm_011750</name>
</gene>
<evidence type="ECO:0000313" key="1">
    <source>
        <dbReference type="EMBL" id="QTA85170.1"/>
    </source>
</evidence>
<dbReference type="KEGG" id="dmm:dnm_011750"/>
<organism evidence="1 2">
    <name type="scientific">Desulfonema magnum</name>
    <dbReference type="NCBI Taxonomy" id="45655"/>
    <lineage>
        <taxon>Bacteria</taxon>
        <taxon>Pseudomonadati</taxon>
        <taxon>Thermodesulfobacteriota</taxon>
        <taxon>Desulfobacteria</taxon>
        <taxon>Desulfobacterales</taxon>
        <taxon>Desulfococcaceae</taxon>
        <taxon>Desulfonema</taxon>
    </lineage>
</organism>
<keyword evidence="2" id="KW-1185">Reference proteome</keyword>
<evidence type="ECO:0000313" key="2">
    <source>
        <dbReference type="Proteomes" id="UP000663722"/>
    </source>
</evidence>
<protein>
    <submittedName>
        <fullName evidence="1">Uncharacterized protein</fullName>
    </submittedName>
</protein>
<name>A0A975GL38_9BACT</name>
<sequence length="37" mass="4550">MTTVADPNRLLLQECRDLIFWQRLSDFFPKQFDSRDF</sequence>